<protein>
    <submittedName>
        <fullName evidence="3">Uncharacterized protein</fullName>
    </submittedName>
</protein>
<dbReference type="AlphaFoldDB" id="A0AA96JD35"/>
<reference evidence="3 4" key="1">
    <citation type="submission" date="2023-09" db="EMBL/GenBank/DDBJ databases">
        <title>Demequina sp. a novel bacteria isolated from Capsicum annuum.</title>
        <authorList>
            <person name="Humaira Z."/>
            <person name="Lee J."/>
            <person name="Cho D."/>
        </authorList>
    </citation>
    <scope>NUCLEOTIDE SEQUENCE</scope>
    <source>
        <strain evidence="2 4">OYTSA14</strain>
        <strain evidence="3">PMTSA13</strain>
    </source>
</reference>
<name>A0AA96JD35_9MICO</name>
<evidence type="ECO:0000313" key="4">
    <source>
        <dbReference type="Proteomes" id="UP001304125"/>
    </source>
</evidence>
<evidence type="ECO:0000256" key="1">
    <source>
        <dbReference type="SAM" id="Phobius"/>
    </source>
</evidence>
<dbReference type="Proteomes" id="UP001303408">
    <property type="component" value="Chromosome"/>
</dbReference>
<dbReference type="EMBL" id="CP134880">
    <property type="protein sequence ID" value="WNM27631.1"/>
    <property type="molecule type" value="Genomic_DNA"/>
</dbReference>
<gene>
    <name evidence="2" type="ORF">RN606_00810</name>
    <name evidence="3" type="ORF">RN607_01095</name>
</gene>
<organism evidence="3">
    <name type="scientific">Demequina capsici</name>
    <dbReference type="NCBI Taxonomy" id="3075620"/>
    <lineage>
        <taxon>Bacteria</taxon>
        <taxon>Bacillati</taxon>
        <taxon>Actinomycetota</taxon>
        <taxon>Actinomycetes</taxon>
        <taxon>Micrococcales</taxon>
        <taxon>Demequinaceae</taxon>
        <taxon>Demequina</taxon>
    </lineage>
</organism>
<keyword evidence="4" id="KW-1185">Reference proteome</keyword>
<proteinExistence type="predicted"/>
<keyword evidence="1" id="KW-0472">Membrane</keyword>
<accession>A0AA96JD35</accession>
<dbReference type="EMBL" id="CP134879">
    <property type="protein sequence ID" value="WNM24722.1"/>
    <property type="molecule type" value="Genomic_DNA"/>
</dbReference>
<accession>A0AA96F8H9</accession>
<dbReference type="Proteomes" id="UP001304125">
    <property type="component" value="Chromosome"/>
</dbReference>
<feature type="transmembrane region" description="Helical" evidence="1">
    <location>
        <begin position="24"/>
        <end position="44"/>
    </location>
</feature>
<sequence length="193" mass="20077">MFLAETRPTGRIPLAIRIIGKRGVAGAVVIGLIAVAYLVGLPMLDAALRGPGADAGRISTTGGISVLPPDGWAYEPSSEAFQVFTQAGATLIVSPAVPASGTLEDAVDPTRQQLEADAQSQWVVSDPQTFSTTAGDPAILLAAQNGTDSQLLWVVRHGDLQITVVMTAPNVSLETVFTSAQALVESVRFRPVS</sequence>
<dbReference type="RefSeq" id="WP_313498884.1">
    <property type="nucleotide sequence ID" value="NZ_CP134879.1"/>
</dbReference>
<evidence type="ECO:0000313" key="2">
    <source>
        <dbReference type="EMBL" id="WNM24722.1"/>
    </source>
</evidence>
<evidence type="ECO:0000313" key="3">
    <source>
        <dbReference type="EMBL" id="WNM27631.1"/>
    </source>
</evidence>
<keyword evidence="1" id="KW-0812">Transmembrane</keyword>
<keyword evidence="1" id="KW-1133">Transmembrane helix</keyword>
<dbReference type="KEGG" id="dcp:RN607_01095"/>